<dbReference type="NCBIfam" id="TIGR00347">
    <property type="entry name" value="bioD"/>
    <property type="match status" value="1"/>
</dbReference>
<evidence type="ECO:0000256" key="6">
    <source>
        <dbReference type="ARBA" id="ARBA00022840"/>
    </source>
</evidence>
<evidence type="ECO:0000256" key="3">
    <source>
        <dbReference type="ARBA" id="ARBA00022723"/>
    </source>
</evidence>
<evidence type="ECO:0000256" key="7">
    <source>
        <dbReference type="ARBA" id="ARBA00022842"/>
    </source>
</evidence>
<dbReference type="GO" id="GO:0000287">
    <property type="term" value="F:magnesium ion binding"/>
    <property type="evidence" value="ECO:0007669"/>
    <property type="project" value="UniProtKB-UniRule"/>
</dbReference>
<dbReference type="Proteomes" id="UP000327458">
    <property type="component" value="Unassembled WGS sequence"/>
</dbReference>
<dbReference type="InterPro" id="IPR027417">
    <property type="entry name" value="P-loop_NTPase"/>
</dbReference>
<comment type="catalytic activity">
    <reaction evidence="9">
        <text>(7R,8S)-7,8-diammoniononanoate + CO2 + ATP = (4R,5S)-dethiobiotin + ADP + phosphate + 3 H(+)</text>
        <dbReference type="Rhea" id="RHEA:15805"/>
        <dbReference type="ChEBI" id="CHEBI:15378"/>
        <dbReference type="ChEBI" id="CHEBI:16526"/>
        <dbReference type="ChEBI" id="CHEBI:30616"/>
        <dbReference type="ChEBI" id="CHEBI:43474"/>
        <dbReference type="ChEBI" id="CHEBI:149469"/>
        <dbReference type="ChEBI" id="CHEBI:149473"/>
        <dbReference type="ChEBI" id="CHEBI:456216"/>
        <dbReference type="EC" id="6.3.3.3"/>
    </reaction>
</comment>
<dbReference type="RefSeq" id="WP_151419653.1">
    <property type="nucleotide sequence ID" value="NZ_VMRG01000001.1"/>
</dbReference>
<feature type="binding site" evidence="9">
    <location>
        <position position="43"/>
    </location>
    <ligand>
        <name>substrate</name>
    </ligand>
</feature>
<dbReference type="GO" id="GO:0004141">
    <property type="term" value="F:dethiobiotin synthase activity"/>
    <property type="evidence" value="ECO:0007669"/>
    <property type="project" value="UniProtKB-UniRule"/>
</dbReference>
<dbReference type="UniPathway" id="UPA00078">
    <property type="reaction ID" value="UER00161"/>
</dbReference>
<dbReference type="InterPro" id="IPR004472">
    <property type="entry name" value="DTB_synth_BioD"/>
</dbReference>
<feature type="binding site" evidence="9">
    <location>
        <position position="51"/>
    </location>
    <ligand>
        <name>Mg(2+)</name>
        <dbReference type="ChEBI" id="CHEBI:18420"/>
    </ligand>
</feature>
<evidence type="ECO:0000256" key="8">
    <source>
        <dbReference type="ARBA" id="ARBA00047386"/>
    </source>
</evidence>
<keyword evidence="6 9" id="KW-0067">ATP-binding</keyword>
<comment type="cofactor">
    <cofactor evidence="9">
        <name>Mg(2+)</name>
        <dbReference type="ChEBI" id="CHEBI:18420"/>
    </cofactor>
</comment>
<dbReference type="GO" id="GO:0009102">
    <property type="term" value="P:biotin biosynthetic process"/>
    <property type="evidence" value="ECO:0007669"/>
    <property type="project" value="UniProtKB-UniRule"/>
</dbReference>
<dbReference type="GO" id="GO:0005829">
    <property type="term" value="C:cytosol"/>
    <property type="evidence" value="ECO:0007669"/>
    <property type="project" value="TreeGrafter"/>
</dbReference>
<feature type="binding site" evidence="9">
    <location>
        <position position="116"/>
    </location>
    <ligand>
        <name>Mg(2+)</name>
        <dbReference type="ChEBI" id="CHEBI:18420"/>
    </ligand>
</feature>
<feature type="binding site" evidence="9">
    <location>
        <position position="228"/>
    </location>
    <ligand>
        <name>ATP</name>
        <dbReference type="ChEBI" id="CHEBI:30616"/>
    </ligand>
</feature>
<evidence type="ECO:0000256" key="2">
    <source>
        <dbReference type="ARBA" id="ARBA00022598"/>
    </source>
</evidence>
<evidence type="ECO:0000313" key="10">
    <source>
        <dbReference type="EMBL" id="KAA6233244.1"/>
    </source>
</evidence>
<dbReference type="PANTHER" id="PTHR43210:SF2">
    <property type="entry name" value="ATP-DEPENDENT DETHIOBIOTIN SYNTHETASE BIOD 2"/>
    <property type="match status" value="1"/>
</dbReference>
<dbReference type="HAMAP" id="MF_00336">
    <property type="entry name" value="BioD"/>
    <property type="match status" value="1"/>
</dbReference>
<organism evidence="10 11">
    <name type="scientific">Chlorobium phaeovibrioides</name>
    <dbReference type="NCBI Taxonomy" id="1094"/>
    <lineage>
        <taxon>Bacteria</taxon>
        <taxon>Pseudomonadati</taxon>
        <taxon>Chlorobiota</taxon>
        <taxon>Chlorobiia</taxon>
        <taxon>Chlorobiales</taxon>
        <taxon>Chlorobiaceae</taxon>
        <taxon>Chlorobium/Pelodictyon group</taxon>
        <taxon>Chlorobium</taxon>
    </lineage>
</organism>
<keyword evidence="4 9" id="KW-0547">Nucleotide-binding</keyword>
<feature type="active site" evidence="9">
    <location>
        <position position="39"/>
    </location>
</feature>
<comment type="similarity">
    <text evidence="9">Belongs to the dethiobiotin synthetase family.</text>
</comment>
<comment type="subcellular location">
    <subcellularLocation>
        <location evidence="9">Cytoplasm</location>
    </subcellularLocation>
</comment>
<dbReference type="PANTHER" id="PTHR43210">
    <property type="entry name" value="DETHIOBIOTIN SYNTHETASE"/>
    <property type="match status" value="1"/>
</dbReference>
<dbReference type="EC" id="6.3.3.3" evidence="9"/>
<feature type="binding site" evidence="9">
    <location>
        <position position="51"/>
    </location>
    <ligand>
        <name>ATP</name>
        <dbReference type="ChEBI" id="CHEBI:30616"/>
    </ligand>
</feature>
<feature type="binding site" evidence="9">
    <location>
        <begin position="116"/>
        <end position="119"/>
    </location>
    <ligand>
        <name>ATP</name>
        <dbReference type="ChEBI" id="CHEBI:30616"/>
    </ligand>
</feature>
<evidence type="ECO:0000256" key="1">
    <source>
        <dbReference type="ARBA" id="ARBA00022490"/>
    </source>
</evidence>
<evidence type="ECO:0000313" key="11">
    <source>
        <dbReference type="Proteomes" id="UP000327458"/>
    </source>
</evidence>
<dbReference type="CDD" id="cd03109">
    <property type="entry name" value="DTBS"/>
    <property type="match status" value="1"/>
</dbReference>
<name>A0A5M8IG33_CHLPH</name>
<dbReference type="SUPFAM" id="SSF52540">
    <property type="entry name" value="P-loop containing nucleoside triphosphate hydrolases"/>
    <property type="match status" value="1"/>
</dbReference>
<evidence type="ECO:0000256" key="9">
    <source>
        <dbReference type="HAMAP-Rule" id="MF_00336"/>
    </source>
</evidence>
<reference evidence="10 11" key="1">
    <citation type="submission" date="2019-07" db="EMBL/GenBank/DDBJ databases">
        <title>Draft genome Sequence of Chlorobium phaeovibrioides sp. strain PhvTcv-s14, from the Phylum Chlorobi.</title>
        <authorList>
            <person name="Babenko V."/>
            <person name="Boldyreva D."/>
            <person name="Kanygina A."/>
            <person name="Selezneva O."/>
            <person name="Akopiyan T."/>
            <person name="Lunina O."/>
        </authorList>
    </citation>
    <scope>NUCLEOTIDE SEQUENCE [LARGE SCALE GENOMIC DNA]</scope>
    <source>
        <strain evidence="10 11">GrTcv12</strain>
    </source>
</reference>
<keyword evidence="5 9" id="KW-0093">Biotin biosynthesis</keyword>
<keyword evidence="7 9" id="KW-0460">Magnesium</keyword>
<proteinExistence type="inferred from homology"/>
<dbReference type="Gene3D" id="3.40.50.300">
    <property type="entry name" value="P-loop containing nucleotide triphosphate hydrolases"/>
    <property type="match status" value="1"/>
</dbReference>
<keyword evidence="1 9" id="KW-0963">Cytoplasm</keyword>
<sequence>MNGRLTVVSGIDTGVGKTAVTGLLAASLLHRGVRVMTSKTVQTGCTGIADDIVEHRRLMGIPLEEADRLRLTCPQVFPLPASPHLAARMAGSEVDLAGISASVNALLEQYDEVLLEGVGGLLVPLSPDMLFLDYVKSGGWDLLLVATPRLGSINHTLLSVEACLCREVPLRGIIYNRFGEHDPLIAEDSLETIRRELSRRSLSLPVIDFRSASFHTTDLEQLGFLVPEP</sequence>
<keyword evidence="2 9" id="KW-0436">Ligase</keyword>
<comment type="subunit">
    <text evidence="9">Homodimer.</text>
</comment>
<comment type="catalytic activity">
    <reaction evidence="8">
        <text>(7R,8S)-8-amino-7-(carboxyamino)nonanoate + ATP = (4R,5S)-dethiobiotin + ADP + phosphate + H(+)</text>
        <dbReference type="Rhea" id="RHEA:63684"/>
        <dbReference type="ChEBI" id="CHEBI:15378"/>
        <dbReference type="ChEBI" id="CHEBI:30616"/>
        <dbReference type="ChEBI" id="CHEBI:43474"/>
        <dbReference type="ChEBI" id="CHEBI:149470"/>
        <dbReference type="ChEBI" id="CHEBI:149473"/>
        <dbReference type="ChEBI" id="CHEBI:456216"/>
    </reaction>
</comment>
<comment type="caution">
    <text evidence="9">Lacks conserved residue(s) required for the propagation of feature annotation.</text>
</comment>
<gene>
    <name evidence="9 10" type="primary">bioD</name>
    <name evidence="10" type="ORF">FP507_09545</name>
</gene>
<dbReference type="AlphaFoldDB" id="A0A5M8IG33"/>
<feature type="binding site" evidence="9">
    <location>
        <begin position="176"/>
        <end position="177"/>
    </location>
    <ligand>
        <name>ATP</name>
        <dbReference type="ChEBI" id="CHEBI:30616"/>
    </ligand>
</feature>
<evidence type="ECO:0000256" key="4">
    <source>
        <dbReference type="ARBA" id="ARBA00022741"/>
    </source>
</evidence>
<keyword evidence="3 9" id="KW-0479">Metal-binding</keyword>
<accession>A0A5M8IG33</accession>
<dbReference type="GO" id="GO:0005524">
    <property type="term" value="F:ATP binding"/>
    <property type="evidence" value="ECO:0007669"/>
    <property type="project" value="UniProtKB-UniRule"/>
</dbReference>
<evidence type="ECO:0000256" key="5">
    <source>
        <dbReference type="ARBA" id="ARBA00022756"/>
    </source>
</evidence>
<dbReference type="Pfam" id="PF13500">
    <property type="entry name" value="AAA_26"/>
    <property type="match status" value="1"/>
</dbReference>
<protein>
    <recommendedName>
        <fullName evidence="9">ATP-dependent dethiobiotin synthetase BioD</fullName>
        <ecNumber evidence="9">6.3.3.3</ecNumber>
    </recommendedName>
    <alternativeName>
        <fullName evidence="9">DTB synthetase</fullName>
        <shortName evidence="9">DTBS</shortName>
    </alternativeName>
    <alternativeName>
        <fullName evidence="9">Dethiobiotin synthase</fullName>
    </alternativeName>
</protein>
<comment type="pathway">
    <text evidence="9">Cofactor biosynthesis; biotin biosynthesis; biotin from 7,8-diaminononanoate: step 1/2.</text>
</comment>
<dbReference type="EMBL" id="VMRG01000001">
    <property type="protein sequence ID" value="KAA6233244.1"/>
    <property type="molecule type" value="Genomic_DNA"/>
</dbReference>
<dbReference type="PIRSF" id="PIRSF006755">
    <property type="entry name" value="DTB_synth"/>
    <property type="match status" value="1"/>
</dbReference>
<comment type="function">
    <text evidence="9">Catalyzes a mechanistically unusual reaction, the ATP-dependent insertion of CO2 between the N7 and N8 nitrogen atoms of 7,8-diaminopelargonic acid (DAPA, also called 7,8-diammoniononanoate) to form a ureido ring.</text>
</comment>
<feature type="binding site" evidence="9">
    <location>
        <position position="18"/>
    </location>
    <ligand>
        <name>Mg(2+)</name>
        <dbReference type="ChEBI" id="CHEBI:18420"/>
    </ligand>
</feature>
<comment type="caution">
    <text evidence="10">The sequence shown here is derived from an EMBL/GenBank/DDBJ whole genome shotgun (WGS) entry which is preliminary data.</text>
</comment>